<keyword evidence="2" id="KW-0472">Membrane</keyword>
<proteinExistence type="predicted"/>
<organism evidence="3 4">
    <name type="scientific">Physcomitrium patens</name>
    <name type="common">Spreading-leaved earth moss</name>
    <name type="synonym">Physcomitrella patens</name>
    <dbReference type="NCBI Taxonomy" id="3218"/>
    <lineage>
        <taxon>Eukaryota</taxon>
        <taxon>Viridiplantae</taxon>
        <taxon>Streptophyta</taxon>
        <taxon>Embryophyta</taxon>
        <taxon>Bryophyta</taxon>
        <taxon>Bryophytina</taxon>
        <taxon>Bryopsida</taxon>
        <taxon>Funariidae</taxon>
        <taxon>Funariales</taxon>
        <taxon>Funariaceae</taxon>
        <taxon>Physcomitrium</taxon>
    </lineage>
</organism>
<keyword evidence="4" id="KW-1185">Reference proteome</keyword>
<sequence length="98" mass="11033">MERREASTRTAANRAMGVQIRERPSKRQRRSFETGDQDESQDNSSSSMLIIFGAENTETTCGSLESVCYSPLLYGNLLALLLCVFWESTLAVQIQLHM</sequence>
<protein>
    <submittedName>
        <fullName evidence="3">Uncharacterized protein</fullName>
    </submittedName>
</protein>
<keyword evidence="2" id="KW-1133">Transmembrane helix</keyword>
<feature type="compositionally biased region" description="Basic and acidic residues" evidence="1">
    <location>
        <begin position="20"/>
        <end position="33"/>
    </location>
</feature>
<reference evidence="3" key="3">
    <citation type="submission" date="2020-12" db="UniProtKB">
        <authorList>
            <consortium name="EnsemblPlants"/>
        </authorList>
    </citation>
    <scope>IDENTIFICATION</scope>
</reference>
<reference evidence="3 4" key="2">
    <citation type="journal article" date="2018" name="Plant J.">
        <title>The Physcomitrella patens chromosome-scale assembly reveals moss genome structure and evolution.</title>
        <authorList>
            <person name="Lang D."/>
            <person name="Ullrich K.K."/>
            <person name="Murat F."/>
            <person name="Fuchs J."/>
            <person name="Jenkins J."/>
            <person name="Haas F.B."/>
            <person name="Piednoel M."/>
            <person name="Gundlach H."/>
            <person name="Van Bel M."/>
            <person name="Meyberg R."/>
            <person name="Vives C."/>
            <person name="Morata J."/>
            <person name="Symeonidi A."/>
            <person name="Hiss M."/>
            <person name="Muchero W."/>
            <person name="Kamisugi Y."/>
            <person name="Saleh O."/>
            <person name="Blanc G."/>
            <person name="Decker E.L."/>
            <person name="van Gessel N."/>
            <person name="Grimwood J."/>
            <person name="Hayes R.D."/>
            <person name="Graham S.W."/>
            <person name="Gunter L.E."/>
            <person name="McDaniel S.F."/>
            <person name="Hoernstein S.N.W."/>
            <person name="Larsson A."/>
            <person name="Li F.W."/>
            <person name="Perroud P.F."/>
            <person name="Phillips J."/>
            <person name="Ranjan P."/>
            <person name="Rokshar D.S."/>
            <person name="Rothfels C.J."/>
            <person name="Schneider L."/>
            <person name="Shu S."/>
            <person name="Stevenson D.W."/>
            <person name="Thummler F."/>
            <person name="Tillich M."/>
            <person name="Villarreal Aguilar J.C."/>
            <person name="Widiez T."/>
            <person name="Wong G.K."/>
            <person name="Wymore A."/>
            <person name="Zhang Y."/>
            <person name="Zimmer A.D."/>
            <person name="Quatrano R.S."/>
            <person name="Mayer K.F.X."/>
            <person name="Goodstein D."/>
            <person name="Casacuberta J.M."/>
            <person name="Vandepoele K."/>
            <person name="Reski R."/>
            <person name="Cuming A.C."/>
            <person name="Tuskan G.A."/>
            <person name="Maumus F."/>
            <person name="Salse J."/>
            <person name="Schmutz J."/>
            <person name="Rensing S.A."/>
        </authorList>
    </citation>
    <scope>NUCLEOTIDE SEQUENCE [LARGE SCALE GENOMIC DNA]</scope>
    <source>
        <strain evidence="3 4">cv. Gransden 2004</strain>
    </source>
</reference>
<name>A0A7I3ZE90_PHYPA</name>
<dbReference type="EMBL" id="ABEU02000002">
    <property type="status" value="NOT_ANNOTATED_CDS"/>
    <property type="molecule type" value="Genomic_DNA"/>
</dbReference>
<evidence type="ECO:0000256" key="2">
    <source>
        <dbReference type="SAM" id="Phobius"/>
    </source>
</evidence>
<accession>A0A7I3ZE90</accession>
<feature type="transmembrane region" description="Helical" evidence="2">
    <location>
        <begin position="72"/>
        <end position="92"/>
    </location>
</feature>
<keyword evidence="2" id="KW-0812">Transmembrane</keyword>
<dbReference type="AlphaFoldDB" id="A0A7I3ZE90"/>
<feature type="region of interest" description="Disordered" evidence="1">
    <location>
        <begin position="1"/>
        <end position="45"/>
    </location>
</feature>
<evidence type="ECO:0000313" key="3">
    <source>
        <dbReference type="EnsemblPlants" id="PAC:32934112.CDS.1"/>
    </source>
</evidence>
<dbReference type="EnsemblPlants" id="Pp3c2_1550V3.1">
    <property type="protein sequence ID" value="PAC:32934112.CDS.1"/>
    <property type="gene ID" value="Pp3c2_1550"/>
</dbReference>
<evidence type="ECO:0000256" key="1">
    <source>
        <dbReference type="SAM" id="MobiDB-lite"/>
    </source>
</evidence>
<reference evidence="3 4" key="1">
    <citation type="journal article" date="2008" name="Science">
        <title>The Physcomitrella genome reveals evolutionary insights into the conquest of land by plants.</title>
        <authorList>
            <person name="Rensing S."/>
            <person name="Lang D."/>
            <person name="Zimmer A."/>
            <person name="Terry A."/>
            <person name="Salamov A."/>
            <person name="Shapiro H."/>
            <person name="Nishiyama T."/>
            <person name="Perroud P.-F."/>
            <person name="Lindquist E."/>
            <person name="Kamisugi Y."/>
            <person name="Tanahashi T."/>
            <person name="Sakakibara K."/>
            <person name="Fujita T."/>
            <person name="Oishi K."/>
            <person name="Shin-I T."/>
            <person name="Kuroki Y."/>
            <person name="Toyoda A."/>
            <person name="Suzuki Y."/>
            <person name="Hashimoto A."/>
            <person name="Yamaguchi K."/>
            <person name="Sugano A."/>
            <person name="Kohara Y."/>
            <person name="Fujiyama A."/>
            <person name="Anterola A."/>
            <person name="Aoki S."/>
            <person name="Ashton N."/>
            <person name="Barbazuk W.B."/>
            <person name="Barker E."/>
            <person name="Bennetzen J."/>
            <person name="Bezanilla M."/>
            <person name="Blankenship R."/>
            <person name="Cho S.H."/>
            <person name="Dutcher S."/>
            <person name="Estelle M."/>
            <person name="Fawcett J.A."/>
            <person name="Gundlach H."/>
            <person name="Hanada K."/>
            <person name="Heyl A."/>
            <person name="Hicks K.A."/>
            <person name="Hugh J."/>
            <person name="Lohr M."/>
            <person name="Mayer K."/>
            <person name="Melkozernov A."/>
            <person name="Murata T."/>
            <person name="Nelson D."/>
            <person name="Pils B."/>
            <person name="Prigge M."/>
            <person name="Reiss B."/>
            <person name="Renner T."/>
            <person name="Rombauts S."/>
            <person name="Rushton P."/>
            <person name="Sanderfoot A."/>
            <person name="Schween G."/>
            <person name="Shiu S.-H."/>
            <person name="Stueber K."/>
            <person name="Theodoulou F.L."/>
            <person name="Tu H."/>
            <person name="Van de Peer Y."/>
            <person name="Verrier P.J."/>
            <person name="Waters E."/>
            <person name="Wood A."/>
            <person name="Yang L."/>
            <person name="Cove D."/>
            <person name="Cuming A."/>
            <person name="Hasebe M."/>
            <person name="Lucas S."/>
            <person name="Mishler D.B."/>
            <person name="Reski R."/>
            <person name="Grigoriev I."/>
            <person name="Quatrano R.S."/>
            <person name="Boore J.L."/>
        </authorList>
    </citation>
    <scope>NUCLEOTIDE SEQUENCE [LARGE SCALE GENOMIC DNA]</scope>
    <source>
        <strain evidence="3 4">cv. Gransden 2004</strain>
    </source>
</reference>
<dbReference type="InParanoid" id="A0A7I3ZE90"/>
<dbReference type="Gramene" id="Pp3c2_1550V3.1">
    <property type="protein sequence ID" value="PAC:32934112.CDS.1"/>
    <property type="gene ID" value="Pp3c2_1550"/>
</dbReference>
<evidence type="ECO:0000313" key="4">
    <source>
        <dbReference type="Proteomes" id="UP000006727"/>
    </source>
</evidence>
<dbReference type="Proteomes" id="UP000006727">
    <property type="component" value="Chromosome 2"/>
</dbReference>